<feature type="region of interest" description="Disordered" evidence="1">
    <location>
        <begin position="31"/>
        <end position="70"/>
    </location>
</feature>
<comment type="caution">
    <text evidence="2">The sequence shown here is derived from an EMBL/GenBank/DDBJ whole genome shotgun (WGS) entry which is preliminary data.</text>
</comment>
<dbReference type="EMBL" id="JARBHB010000016">
    <property type="protein sequence ID" value="KAJ8866250.1"/>
    <property type="molecule type" value="Genomic_DNA"/>
</dbReference>
<feature type="region of interest" description="Disordered" evidence="1">
    <location>
        <begin position="213"/>
        <end position="255"/>
    </location>
</feature>
<feature type="region of interest" description="Disordered" evidence="1">
    <location>
        <begin position="105"/>
        <end position="141"/>
    </location>
</feature>
<evidence type="ECO:0000313" key="3">
    <source>
        <dbReference type="Proteomes" id="UP001159363"/>
    </source>
</evidence>
<evidence type="ECO:0000313" key="2">
    <source>
        <dbReference type="EMBL" id="KAJ8866250.1"/>
    </source>
</evidence>
<feature type="compositionally biased region" description="Basic and acidic residues" evidence="1">
    <location>
        <begin position="109"/>
        <end position="118"/>
    </location>
</feature>
<protein>
    <submittedName>
        <fullName evidence="2">Uncharacterized protein</fullName>
    </submittedName>
</protein>
<reference evidence="2 3" key="1">
    <citation type="submission" date="2023-02" db="EMBL/GenBank/DDBJ databases">
        <title>LHISI_Scaffold_Assembly.</title>
        <authorList>
            <person name="Stuart O.P."/>
            <person name="Cleave R."/>
            <person name="Magrath M.J.L."/>
            <person name="Mikheyev A.S."/>
        </authorList>
    </citation>
    <scope>NUCLEOTIDE SEQUENCE [LARGE SCALE GENOMIC DNA]</scope>
    <source>
        <strain evidence="2">Daus_M_001</strain>
        <tissue evidence="2">Leg muscle</tissue>
    </source>
</reference>
<accession>A0ABQ9G190</accession>
<gene>
    <name evidence="2" type="ORF">PR048_032093</name>
</gene>
<organism evidence="2 3">
    <name type="scientific">Dryococelus australis</name>
    <dbReference type="NCBI Taxonomy" id="614101"/>
    <lineage>
        <taxon>Eukaryota</taxon>
        <taxon>Metazoa</taxon>
        <taxon>Ecdysozoa</taxon>
        <taxon>Arthropoda</taxon>
        <taxon>Hexapoda</taxon>
        <taxon>Insecta</taxon>
        <taxon>Pterygota</taxon>
        <taxon>Neoptera</taxon>
        <taxon>Polyneoptera</taxon>
        <taxon>Phasmatodea</taxon>
        <taxon>Verophasmatodea</taxon>
        <taxon>Anareolatae</taxon>
        <taxon>Phasmatidae</taxon>
        <taxon>Eurycanthinae</taxon>
        <taxon>Dryococelus</taxon>
    </lineage>
</organism>
<feature type="compositionally biased region" description="Polar residues" evidence="1">
    <location>
        <begin position="225"/>
        <end position="241"/>
    </location>
</feature>
<name>A0ABQ9G190_9NEOP</name>
<keyword evidence="3" id="KW-1185">Reference proteome</keyword>
<dbReference type="Proteomes" id="UP001159363">
    <property type="component" value="Chromosome 15"/>
</dbReference>
<evidence type="ECO:0000256" key="1">
    <source>
        <dbReference type="SAM" id="MobiDB-lite"/>
    </source>
</evidence>
<sequence>MPRRVRDMHNARGASLGRASLNKEILRADEDETRSIRSSSGLRGRELGYPRRNPPQHAASSGTIPTCKNPGNHLTGFEEIWAALNIEGLRANEGEAKCVWSNTGMQGRGKREIPEKTHRPATSFGTIPTFRNPVPQKGKGVYNGSRARVAGPNIPRPLMAKVVLGETQNYGLSGRPYLPSAKPRRGFTRSELAGAKNYKRPLASQTGAARISKMAARTGHKHVRTPSTNQRLATSSPANGTTDRKSWAARGSQSDSWPFPDPVTLGFLHVGIVSDDTAGRRVFSVISHLSHPFIPVLLHTHLA</sequence>
<proteinExistence type="predicted"/>